<organism evidence="15 16">
    <name type="scientific">Durio zibethinus</name>
    <name type="common">Durian</name>
    <dbReference type="NCBI Taxonomy" id="66656"/>
    <lineage>
        <taxon>Eukaryota</taxon>
        <taxon>Viridiplantae</taxon>
        <taxon>Streptophyta</taxon>
        <taxon>Embryophyta</taxon>
        <taxon>Tracheophyta</taxon>
        <taxon>Spermatophyta</taxon>
        <taxon>Magnoliopsida</taxon>
        <taxon>eudicotyledons</taxon>
        <taxon>Gunneridae</taxon>
        <taxon>Pentapetalae</taxon>
        <taxon>rosids</taxon>
        <taxon>malvids</taxon>
        <taxon>Malvales</taxon>
        <taxon>Malvaceae</taxon>
        <taxon>Helicteroideae</taxon>
        <taxon>Durio</taxon>
    </lineage>
</organism>
<dbReference type="GeneID" id="111304682"/>
<keyword evidence="6 12" id="KW-0479">Metal-binding</keyword>
<evidence type="ECO:0000256" key="9">
    <source>
        <dbReference type="ARBA" id="ARBA00023004"/>
    </source>
</evidence>
<feature type="binding site" description="axial binding residue" evidence="12">
    <location>
        <position position="448"/>
    </location>
    <ligand>
        <name>heme</name>
        <dbReference type="ChEBI" id="CHEBI:30413"/>
    </ligand>
    <ligandPart>
        <name>Fe</name>
        <dbReference type="ChEBI" id="CHEBI:18248"/>
    </ligandPart>
</feature>
<dbReference type="GO" id="GO:0004497">
    <property type="term" value="F:monooxygenase activity"/>
    <property type="evidence" value="ECO:0007669"/>
    <property type="project" value="UniProtKB-KW"/>
</dbReference>
<evidence type="ECO:0000313" key="16">
    <source>
        <dbReference type="RefSeq" id="XP_022757215.1"/>
    </source>
</evidence>
<dbReference type="OrthoDB" id="1372046at2759"/>
<keyword evidence="9 12" id="KW-0408">Iron</keyword>
<dbReference type="RefSeq" id="XP_022757215.1">
    <property type="nucleotide sequence ID" value="XM_022901480.1"/>
</dbReference>
<comment type="similarity">
    <text evidence="3 13">Belongs to the cytochrome P450 family.</text>
</comment>
<evidence type="ECO:0000256" key="13">
    <source>
        <dbReference type="RuleBase" id="RU000461"/>
    </source>
</evidence>
<keyword evidence="10 13" id="KW-0503">Monooxygenase</keyword>
<name>A0A6P5ZXG5_DURZI</name>
<evidence type="ECO:0000313" key="15">
    <source>
        <dbReference type="Proteomes" id="UP000515121"/>
    </source>
</evidence>
<protein>
    <submittedName>
        <fullName evidence="16">Cytochrome P450 87A3-like</fullName>
    </submittedName>
</protein>
<dbReference type="FunFam" id="1.10.630.10:FF:000020">
    <property type="entry name" value="Cytochrome P450 family protein"/>
    <property type="match status" value="1"/>
</dbReference>
<dbReference type="KEGG" id="dzi:111304682"/>
<dbReference type="InterPro" id="IPR002401">
    <property type="entry name" value="Cyt_P450_E_grp-I"/>
</dbReference>
<dbReference type="PANTHER" id="PTHR24286">
    <property type="entry name" value="CYTOCHROME P450 26"/>
    <property type="match status" value="1"/>
</dbReference>
<dbReference type="InterPro" id="IPR017972">
    <property type="entry name" value="Cyt_P450_CS"/>
</dbReference>
<evidence type="ECO:0000256" key="5">
    <source>
        <dbReference type="ARBA" id="ARBA00022692"/>
    </source>
</evidence>
<dbReference type="GO" id="GO:0016705">
    <property type="term" value="F:oxidoreductase activity, acting on paired donors, with incorporation or reduction of molecular oxygen"/>
    <property type="evidence" value="ECO:0007669"/>
    <property type="project" value="InterPro"/>
</dbReference>
<comment type="subcellular location">
    <subcellularLocation>
        <location evidence="2">Membrane</location>
        <topology evidence="2">Single-pass membrane protein</topology>
    </subcellularLocation>
</comment>
<dbReference type="GO" id="GO:0016132">
    <property type="term" value="P:brassinosteroid biosynthetic process"/>
    <property type="evidence" value="ECO:0007669"/>
    <property type="project" value="TreeGrafter"/>
</dbReference>
<dbReference type="SUPFAM" id="SSF48264">
    <property type="entry name" value="Cytochrome P450"/>
    <property type="match status" value="1"/>
</dbReference>
<feature type="transmembrane region" description="Helical" evidence="14">
    <location>
        <begin position="23"/>
        <end position="45"/>
    </location>
</feature>
<evidence type="ECO:0000256" key="12">
    <source>
        <dbReference type="PIRSR" id="PIRSR602401-1"/>
    </source>
</evidence>
<dbReference type="Pfam" id="PF00067">
    <property type="entry name" value="p450"/>
    <property type="match status" value="1"/>
</dbReference>
<dbReference type="PRINTS" id="PR00385">
    <property type="entry name" value="P450"/>
</dbReference>
<dbReference type="GO" id="GO:0020037">
    <property type="term" value="F:heme binding"/>
    <property type="evidence" value="ECO:0007669"/>
    <property type="project" value="InterPro"/>
</dbReference>
<evidence type="ECO:0000256" key="2">
    <source>
        <dbReference type="ARBA" id="ARBA00004167"/>
    </source>
</evidence>
<dbReference type="InterPro" id="IPR036396">
    <property type="entry name" value="Cyt_P450_sf"/>
</dbReference>
<evidence type="ECO:0000256" key="3">
    <source>
        <dbReference type="ARBA" id="ARBA00010617"/>
    </source>
</evidence>
<evidence type="ECO:0000256" key="14">
    <source>
        <dbReference type="SAM" id="Phobius"/>
    </source>
</evidence>
<evidence type="ECO:0000256" key="8">
    <source>
        <dbReference type="ARBA" id="ARBA00023002"/>
    </source>
</evidence>
<evidence type="ECO:0000256" key="1">
    <source>
        <dbReference type="ARBA" id="ARBA00001971"/>
    </source>
</evidence>
<dbReference type="GO" id="GO:0016125">
    <property type="term" value="P:sterol metabolic process"/>
    <property type="evidence" value="ECO:0007669"/>
    <property type="project" value="TreeGrafter"/>
</dbReference>
<proteinExistence type="inferred from homology"/>
<keyword evidence="8 13" id="KW-0560">Oxidoreductase</keyword>
<keyword evidence="4 12" id="KW-0349">Heme</keyword>
<keyword evidence="11 14" id="KW-0472">Membrane</keyword>
<evidence type="ECO:0000256" key="11">
    <source>
        <dbReference type="ARBA" id="ARBA00023136"/>
    </source>
</evidence>
<dbReference type="GO" id="GO:0016020">
    <property type="term" value="C:membrane"/>
    <property type="evidence" value="ECO:0007669"/>
    <property type="project" value="UniProtKB-SubCell"/>
</dbReference>
<keyword evidence="7 14" id="KW-1133">Transmembrane helix</keyword>
<evidence type="ECO:0000256" key="6">
    <source>
        <dbReference type="ARBA" id="ARBA00022723"/>
    </source>
</evidence>
<dbReference type="CDD" id="cd11043">
    <property type="entry name" value="CYP90-like"/>
    <property type="match status" value="1"/>
</dbReference>
<evidence type="ECO:0000256" key="7">
    <source>
        <dbReference type="ARBA" id="ARBA00022989"/>
    </source>
</evidence>
<dbReference type="Proteomes" id="UP000515121">
    <property type="component" value="Unplaced"/>
</dbReference>
<evidence type="ECO:0000256" key="10">
    <source>
        <dbReference type="ARBA" id="ARBA00023033"/>
    </source>
</evidence>
<dbReference type="InterPro" id="IPR001128">
    <property type="entry name" value="Cyt_P450"/>
</dbReference>
<dbReference type="AlphaFoldDB" id="A0A6P5ZXG5"/>
<dbReference type="GO" id="GO:0010268">
    <property type="term" value="P:brassinosteroid homeostasis"/>
    <property type="evidence" value="ECO:0007669"/>
    <property type="project" value="TreeGrafter"/>
</dbReference>
<dbReference type="PROSITE" id="PS00086">
    <property type="entry name" value="CYTOCHROME_P450"/>
    <property type="match status" value="1"/>
</dbReference>
<reference evidence="16" key="1">
    <citation type="submission" date="2025-08" db="UniProtKB">
        <authorList>
            <consortium name="RefSeq"/>
        </authorList>
    </citation>
    <scope>IDENTIFICATION</scope>
    <source>
        <tissue evidence="16">Fruit stalk</tissue>
    </source>
</reference>
<dbReference type="PRINTS" id="PR00463">
    <property type="entry name" value="EP450I"/>
</dbReference>
<dbReference type="PANTHER" id="PTHR24286:SF185">
    <property type="entry name" value="CYTOCHROME P450 87A3-LIKE"/>
    <property type="match status" value="1"/>
</dbReference>
<evidence type="ECO:0000256" key="4">
    <source>
        <dbReference type="ARBA" id="ARBA00022617"/>
    </source>
</evidence>
<keyword evidence="5 14" id="KW-0812">Transmembrane</keyword>
<keyword evidence="15" id="KW-1185">Reference proteome</keyword>
<dbReference type="GO" id="GO:0005506">
    <property type="term" value="F:iron ion binding"/>
    <property type="evidence" value="ECO:0007669"/>
    <property type="project" value="InterPro"/>
</dbReference>
<accession>A0A6P5ZXG5</accession>
<dbReference type="Gene3D" id="1.10.630.10">
    <property type="entry name" value="Cytochrome P450"/>
    <property type="match status" value="1"/>
</dbReference>
<comment type="cofactor">
    <cofactor evidence="1 12">
        <name>heme</name>
        <dbReference type="ChEBI" id="CHEBI:30413"/>
    </cofactor>
</comment>
<sequence length="505" mass="57850">MPYVHTNPQNHSSNRQTLSHIQLIRMWAAVLCLIALLAVGISRWLHGWANPKCENGILPPGSMGFPIIGETIEFFSPYFFYDIPPFIKKRMQRYGPVFRTSLVGRKVIVSTDPEINHEIFQQENKSFLIWYTKTFIEVFGQQSLVAHHGMVHKYLKNLILQLVSPENLKGKLLYEIDKATRKHLNSWASLGTIDVKEGSGEMIFEYFAKKLIGYEEETASNKKLRNNFQAFIDGLISFPLNIPGTVYHACLRGRKNACKVIKDIFEKRKASKFPHNDFLDHLLNEVESQDSYLNEQMAIELVFALLFATYETTSAAITLAIKFISDHPKVLEELTKEHEAILRSRDNENSELTWQEYKSMTFTHMVINETVRLANIVPGIFRKVMKDVEMKGYTIPAGWTVMVVPAAVHLSPGKYENPLEFNPWRWEGKELHVGSKTFMAFGGGIRLCVGADFAKLQMAIFIHYIVTKYRWTVMKGGDIARKPGLTFPNGLHIKISEKQAMPRSF</sequence>
<gene>
    <name evidence="16" type="primary">LOC111304682</name>
</gene>